<gene>
    <name evidence="9" type="ORF">ACFPQ4_10605</name>
</gene>
<feature type="domain" description="Peptidase M14" evidence="8">
    <location>
        <begin position="4"/>
        <end position="292"/>
    </location>
</feature>
<dbReference type="PANTHER" id="PTHR11705:SF143">
    <property type="entry name" value="SLL0236 PROTEIN"/>
    <property type="match status" value="1"/>
</dbReference>
<dbReference type="SUPFAM" id="SSF53187">
    <property type="entry name" value="Zn-dependent exopeptidases"/>
    <property type="match status" value="1"/>
</dbReference>
<evidence type="ECO:0000256" key="5">
    <source>
        <dbReference type="ARBA" id="ARBA00022833"/>
    </source>
</evidence>
<evidence type="ECO:0000256" key="4">
    <source>
        <dbReference type="ARBA" id="ARBA00022801"/>
    </source>
</evidence>
<comment type="cofactor">
    <cofactor evidence="1">
        <name>Zn(2+)</name>
        <dbReference type="ChEBI" id="CHEBI:29105"/>
    </cofactor>
</comment>
<dbReference type="RefSeq" id="WP_378111818.1">
    <property type="nucleotide sequence ID" value="NZ_JBHSNC010000031.1"/>
</dbReference>
<comment type="caution">
    <text evidence="9">The sequence shown here is derived from an EMBL/GenBank/DDBJ whole genome shotgun (WGS) entry which is preliminary data.</text>
</comment>
<protein>
    <submittedName>
        <fullName evidence="9">M14 family metallocarboxypeptidase</fullName>
        <ecNumber evidence="9">3.4.17.-</ecNumber>
    </submittedName>
</protein>
<dbReference type="CDD" id="cd06229">
    <property type="entry name" value="M14_Endopeptidase_I"/>
    <property type="match status" value="1"/>
</dbReference>
<keyword evidence="6" id="KW-0482">Metalloprotease</keyword>
<dbReference type="SMART" id="SM00631">
    <property type="entry name" value="Zn_pept"/>
    <property type="match status" value="1"/>
</dbReference>
<dbReference type="Pfam" id="PF00246">
    <property type="entry name" value="Peptidase_M14"/>
    <property type="match status" value="1"/>
</dbReference>
<keyword evidence="4 9" id="KW-0378">Hydrolase</keyword>
<dbReference type="PROSITE" id="PS52035">
    <property type="entry name" value="PEPTIDASE_M14"/>
    <property type="match status" value="1"/>
</dbReference>
<evidence type="ECO:0000313" key="10">
    <source>
        <dbReference type="Proteomes" id="UP001596108"/>
    </source>
</evidence>
<dbReference type="EMBL" id="JBHSNC010000031">
    <property type="protein sequence ID" value="MFC5529894.1"/>
    <property type="molecule type" value="Genomic_DNA"/>
</dbReference>
<dbReference type="InterPro" id="IPR000834">
    <property type="entry name" value="Peptidase_M14"/>
</dbReference>
<proteinExistence type="inferred from homology"/>
<sequence length="298" mass="33837">MSRQKFEYSPAQLAADVRKLTRSYPFVTASPIGRSVLGKPIHAIRIGAGSFNWHFNGACHANEWITSLLLMRFADDYAKACRGRTQIGGKQARDLYNRTTLWIVPMVNPDGVELVQQGVTPKHPYYKELMVWNRGSNLFHRWKANIRGVDLNDQFPACWEEERGRRGVERPGPRDYGGSGPLTEPEAIALAEWTERSDLHAVLAVHTQGEEIYWNYRGHEPSESAEWAKRLALASGYRSVWLEGSDAGYKDWFIDKFRRPGFTVEAGWGHNPLPLEGMEETYDDVMKLLAEALDLSPS</sequence>
<comment type="similarity">
    <text evidence="2 7">Belongs to the peptidase M14 family.</text>
</comment>
<keyword evidence="9" id="KW-0121">Carboxypeptidase</keyword>
<organism evidence="9 10">
    <name type="scientific">Cohnella yongneupensis</name>
    <dbReference type="NCBI Taxonomy" id="425006"/>
    <lineage>
        <taxon>Bacteria</taxon>
        <taxon>Bacillati</taxon>
        <taxon>Bacillota</taxon>
        <taxon>Bacilli</taxon>
        <taxon>Bacillales</taxon>
        <taxon>Paenibacillaceae</taxon>
        <taxon>Cohnella</taxon>
    </lineage>
</organism>
<dbReference type="InterPro" id="IPR034274">
    <property type="entry name" value="ENP1_M14_CPD"/>
</dbReference>
<keyword evidence="10" id="KW-1185">Reference proteome</keyword>
<reference evidence="10" key="1">
    <citation type="journal article" date="2019" name="Int. J. Syst. Evol. Microbiol.">
        <title>The Global Catalogue of Microorganisms (GCM) 10K type strain sequencing project: providing services to taxonomists for standard genome sequencing and annotation.</title>
        <authorList>
            <consortium name="The Broad Institute Genomics Platform"/>
            <consortium name="The Broad Institute Genome Sequencing Center for Infectious Disease"/>
            <person name="Wu L."/>
            <person name="Ma J."/>
        </authorList>
    </citation>
    <scope>NUCLEOTIDE SEQUENCE [LARGE SCALE GENOMIC DNA]</scope>
    <source>
        <strain evidence="10">CGMCC 1.18578</strain>
    </source>
</reference>
<evidence type="ECO:0000313" key="9">
    <source>
        <dbReference type="EMBL" id="MFC5529894.1"/>
    </source>
</evidence>
<dbReference type="EC" id="3.4.17.-" evidence="9"/>
<evidence type="ECO:0000259" key="8">
    <source>
        <dbReference type="PROSITE" id="PS52035"/>
    </source>
</evidence>
<evidence type="ECO:0000256" key="1">
    <source>
        <dbReference type="ARBA" id="ARBA00001947"/>
    </source>
</evidence>
<name>A0ABW0R056_9BACL</name>
<evidence type="ECO:0000256" key="2">
    <source>
        <dbReference type="ARBA" id="ARBA00005988"/>
    </source>
</evidence>
<evidence type="ECO:0000256" key="3">
    <source>
        <dbReference type="ARBA" id="ARBA00022670"/>
    </source>
</evidence>
<dbReference type="PANTHER" id="PTHR11705">
    <property type="entry name" value="PROTEASE FAMILY M14 CARBOXYPEPTIDASE A,B"/>
    <property type="match status" value="1"/>
</dbReference>
<accession>A0ABW0R056</accession>
<dbReference type="GO" id="GO:0004180">
    <property type="term" value="F:carboxypeptidase activity"/>
    <property type="evidence" value="ECO:0007669"/>
    <property type="project" value="UniProtKB-KW"/>
</dbReference>
<keyword evidence="5" id="KW-0862">Zinc</keyword>
<evidence type="ECO:0000256" key="7">
    <source>
        <dbReference type="PROSITE-ProRule" id="PRU01379"/>
    </source>
</evidence>
<evidence type="ECO:0000256" key="6">
    <source>
        <dbReference type="ARBA" id="ARBA00023049"/>
    </source>
</evidence>
<dbReference type="Gene3D" id="3.40.630.10">
    <property type="entry name" value="Zn peptidases"/>
    <property type="match status" value="1"/>
</dbReference>
<feature type="active site" description="Proton donor/acceptor" evidence="7">
    <location>
        <position position="265"/>
    </location>
</feature>
<keyword evidence="3" id="KW-0645">Protease</keyword>
<dbReference type="Proteomes" id="UP001596108">
    <property type="component" value="Unassembled WGS sequence"/>
</dbReference>